<accession>A0AAE0CNU3</accession>
<organism evidence="2 3">
    <name type="scientific">Dipteronia dyeriana</name>
    <dbReference type="NCBI Taxonomy" id="168575"/>
    <lineage>
        <taxon>Eukaryota</taxon>
        <taxon>Viridiplantae</taxon>
        <taxon>Streptophyta</taxon>
        <taxon>Embryophyta</taxon>
        <taxon>Tracheophyta</taxon>
        <taxon>Spermatophyta</taxon>
        <taxon>Magnoliopsida</taxon>
        <taxon>eudicotyledons</taxon>
        <taxon>Gunneridae</taxon>
        <taxon>Pentapetalae</taxon>
        <taxon>rosids</taxon>
        <taxon>malvids</taxon>
        <taxon>Sapindales</taxon>
        <taxon>Sapindaceae</taxon>
        <taxon>Hippocastanoideae</taxon>
        <taxon>Acereae</taxon>
        <taxon>Dipteronia</taxon>
    </lineage>
</organism>
<gene>
    <name evidence="2" type="ORF">Ddye_011038</name>
</gene>
<dbReference type="EMBL" id="JANJYI010000003">
    <property type="protein sequence ID" value="KAK2657986.1"/>
    <property type="molecule type" value="Genomic_DNA"/>
</dbReference>
<protein>
    <submittedName>
        <fullName evidence="2">Uncharacterized protein</fullName>
    </submittedName>
</protein>
<sequence length="103" mass="11649">MIAGCDVSSYRNSHGIISQNVLAACNFNLEFMYVLSGWEGSTHDSKLLIDALTMRRIALKVPQDIAIRKPRGGNKLRYRPTSARQTQQSEYNESKKTKLSFLI</sequence>
<evidence type="ECO:0000313" key="3">
    <source>
        <dbReference type="Proteomes" id="UP001280121"/>
    </source>
</evidence>
<proteinExistence type="predicted"/>
<evidence type="ECO:0000313" key="2">
    <source>
        <dbReference type="EMBL" id="KAK2657986.1"/>
    </source>
</evidence>
<name>A0AAE0CNU3_9ROSI</name>
<feature type="region of interest" description="Disordered" evidence="1">
    <location>
        <begin position="71"/>
        <end position="103"/>
    </location>
</feature>
<comment type="caution">
    <text evidence="2">The sequence shown here is derived from an EMBL/GenBank/DDBJ whole genome shotgun (WGS) entry which is preliminary data.</text>
</comment>
<feature type="compositionally biased region" description="Polar residues" evidence="1">
    <location>
        <begin position="82"/>
        <end position="91"/>
    </location>
</feature>
<evidence type="ECO:0000256" key="1">
    <source>
        <dbReference type="SAM" id="MobiDB-lite"/>
    </source>
</evidence>
<dbReference type="AlphaFoldDB" id="A0AAE0CNU3"/>
<keyword evidence="3" id="KW-1185">Reference proteome</keyword>
<dbReference type="Proteomes" id="UP001280121">
    <property type="component" value="Unassembled WGS sequence"/>
</dbReference>
<reference evidence="2" key="1">
    <citation type="journal article" date="2023" name="Plant J.">
        <title>Genome sequences and population genomics provide insights into the demographic history, inbreeding, and mutation load of two 'living fossil' tree species of Dipteronia.</title>
        <authorList>
            <person name="Feng Y."/>
            <person name="Comes H.P."/>
            <person name="Chen J."/>
            <person name="Zhu S."/>
            <person name="Lu R."/>
            <person name="Zhang X."/>
            <person name="Li P."/>
            <person name="Qiu J."/>
            <person name="Olsen K.M."/>
            <person name="Qiu Y."/>
        </authorList>
    </citation>
    <scope>NUCLEOTIDE SEQUENCE</scope>
    <source>
        <strain evidence="2">KIB01</strain>
    </source>
</reference>